<reference evidence="2 3" key="1">
    <citation type="submission" date="2019-12" db="EMBL/GenBank/DDBJ databases">
        <title>Deinococcus sp. HMF7620 Genome sequencing and assembly.</title>
        <authorList>
            <person name="Kang H."/>
            <person name="Kim H."/>
            <person name="Joh K."/>
        </authorList>
    </citation>
    <scope>NUCLEOTIDE SEQUENCE [LARGE SCALE GENOMIC DNA]</scope>
    <source>
        <strain evidence="2 3">HMF7620</strain>
    </source>
</reference>
<dbReference type="SUPFAM" id="SSF54427">
    <property type="entry name" value="NTF2-like"/>
    <property type="match status" value="1"/>
</dbReference>
<dbReference type="Gene3D" id="3.10.450.50">
    <property type="match status" value="1"/>
</dbReference>
<organism evidence="2 3">
    <name type="scientific">Deinococcus arboris</name>
    <dbReference type="NCBI Taxonomy" id="2682977"/>
    <lineage>
        <taxon>Bacteria</taxon>
        <taxon>Thermotogati</taxon>
        <taxon>Deinococcota</taxon>
        <taxon>Deinococci</taxon>
        <taxon>Deinococcales</taxon>
        <taxon>Deinococcaceae</taxon>
        <taxon>Deinococcus</taxon>
    </lineage>
</organism>
<dbReference type="Pfam" id="PF12680">
    <property type="entry name" value="SnoaL_2"/>
    <property type="match status" value="1"/>
</dbReference>
<evidence type="ECO:0000313" key="2">
    <source>
        <dbReference type="EMBL" id="MVN87888.1"/>
    </source>
</evidence>
<dbReference type="InterPro" id="IPR032710">
    <property type="entry name" value="NTF2-like_dom_sf"/>
</dbReference>
<accession>A0A7C9HZT3</accession>
<comment type="caution">
    <text evidence="2">The sequence shown here is derived from an EMBL/GenBank/DDBJ whole genome shotgun (WGS) entry which is preliminary data.</text>
</comment>
<evidence type="ECO:0000313" key="3">
    <source>
        <dbReference type="Proteomes" id="UP000483286"/>
    </source>
</evidence>
<sequence length="117" mass="12897">MAALQNAEASGQLDDLLALHAEEVTLRNLSAHSWQGLDGARDFWQTYLDNFDQIHSEFSRSQEASGLGLMEWEATGQLKGGRDIAYRGVSLIDLQDGKVTAFRTYYDSAAFVVPAAE</sequence>
<feature type="domain" description="SnoaL-like" evidence="1">
    <location>
        <begin position="6"/>
        <end position="101"/>
    </location>
</feature>
<keyword evidence="3" id="KW-1185">Reference proteome</keyword>
<proteinExistence type="predicted"/>
<name>A0A7C9HZT3_9DEIO</name>
<evidence type="ECO:0000259" key="1">
    <source>
        <dbReference type="Pfam" id="PF12680"/>
    </source>
</evidence>
<dbReference type="Proteomes" id="UP000483286">
    <property type="component" value="Unassembled WGS sequence"/>
</dbReference>
<dbReference type="InterPro" id="IPR037401">
    <property type="entry name" value="SnoaL-like"/>
</dbReference>
<dbReference type="EMBL" id="WQLB01000020">
    <property type="protein sequence ID" value="MVN87888.1"/>
    <property type="molecule type" value="Genomic_DNA"/>
</dbReference>
<gene>
    <name evidence="2" type="ORF">GO986_14090</name>
</gene>
<protein>
    <submittedName>
        <fullName evidence="2">Nuclear transport factor 2 family protein</fullName>
    </submittedName>
</protein>
<dbReference type="AlphaFoldDB" id="A0A7C9HZT3"/>